<evidence type="ECO:0000256" key="7">
    <source>
        <dbReference type="ARBA" id="ARBA00023136"/>
    </source>
</evidence>
<organism evidence="11 12">
    <name type="scientific">Strongyloides papillosus</name>
    <name type="common">Intestinal threadworm</name>
    <dbReference type="NCBI Taxonomy" id="174720"/>
    <lineage>
        <taxon>Eukaryota</taxon>
        <taxon>Metazoa</taxon>
        <taxon>Ecdysozoa</taxon>
        <taxon>Nematoda</taxon>
        <taxon>Chromadorea</taxon>
        <taxon>Rhabditida</taxon>
        <taxon>Tylenchina</taxon>
        <taxon>Panagrolaimomorpha</taxon>
        <taxon>Strongyloidoidea</taxon>
        <taxon>Strongyloididae</taxon>
        <taxon>Strongyloides</taxon>
    </lineage>
</organism>
<dbReference type="GO" id="GO:0030139">
    <property type="term" value="C:endocytic vesicle"/>
    <property type="evidence" value="ECO:0007669"/>
    <property type="project" value="TreeGrafter"/>
</dbReference>
<dbReference type="InterPro" id="IPR057316">
    <property type="entry name" value="Rab11-FIP3/4_dom"/>
</dbReference>
<dbReference type="InterPro" id="IPR037245">
    <property type="entry name" value="FIP-RBD_C_sf"/>
</dbReference>
<evidence type="ECO:0000256" key="6">
    <source>
        <dbReference type="ARBA" id="ARBA00023054"/>
    </source>
</evidence>
<feature type="coiled-coil region" evidence="8">
    <location>
        <begin position="164"/>
        <end position="233"/>
    </location>
</feature>
<dbReference type="PROSITE" id="PS51511">
    <property type="entry name" value="FIP_RBD"/>
    <property type="match status" value="1"/>
</dbReference>
<keyword evidence="5" id="KW-0967">Endosome</keyword>
<comment type="subcellular location">
    <subcellularLocation>
        <location evidence="2">Cleavage furrow</location>
    </subcellularLocation>
    <subcellularLocation>
        <location evidence="1">Midbody</location>
    </subcellularLocation>
    <subcellularLocation>
        <location evidence="3">Recycling endosome membrane</location>
        <topology evidence="3">Peripheral membrane protein</topology>
    </subcellularLocation>
</comment>
<dbReference type="GO" id="GO:0032456">
    <property type="term" value="P:endocytic recycling"/>
    <property type="evidence" value="ECO:0007669"/>
    <property type="project" value="TreeGrafter"/>
</dbReference>
<evidence type="ECO:0000256" key="4">
    <source>
        <dbReference type="ARBA" id="ARBA00022448"/>
    </source>
</evidence>
<accession>A0A0N5B6S0</accession>
<keyword evidence="11" id="KW-1185">Reference proteome</keyword>
<dbReference type="AlphaFoldDB" id="A0A0N5B6S0"/>
<keyword evidence="6 8" id="KW-0175">Coiled coil</keyword>
<evidence type="ECO:0000256" key="1">
    <source>
        <dbReference type="ARBA" id="ARBA00004214"/>
    </source>
</evidence>
<dbReference type="PANTHER" id="PTHR15726:SF7">
    <property type="entry name" value="NUCLEAR FALLOUT, ISOFORM J"/>
    <property type="match status" value="1"/>
</dbReference>
<evidence type="ECO:0000256" key="9">
    <source>
        <dbReference type="SAM" id="SignalP"/>
    </source>
</evidence>
<evidence type="ECO:0000259" key="10">
    <source>
        <dbReference type="PROSITE" id="PS51511"/>
    </source>
</evidence>
<feature type="chain" id="PRO_5005893871" evidence="9">
    <location>
        <begin position="20"/>
        <end position="375"/>
    </location>
</feature>
<feature type="coiled-coil region" evidence="8">
    <location>
        <begin position="264"/>
        <end position="291"/>
    </location>
</feature>
<reference evidence="12" key="1">
    <citation type="submission" date="2017-02" db="UniProtKB">
        <authorList>
            <consortium name="WormBaseParasite"/>
        </authorList>
    </citation>
    <scope>IDENTIFICATION</scope>
</reference>
<name>A0A0N5B6S0_STREA</name>
<dbReference type="InterPro" id="IPR019018">
    <property type="entry name" value="Rab-bd_FIP-RBD"/>
</dbReference>
<dbReference type="Pfam" id="PF25450">
    <property type="entry name" value="Rab11-FIP3"/>
    <property type="match status" value="1"/>
</dbReference>
<sequence length="375" mass="43967">MIKILIFFEWLITIIVAHGRRGLTLSNFEPNTQSNMSFTNSPSSASVASRLYFNGRRSSGRNSFESDSDLMSFSDSEYQMDIHDISSRVSTISRKVDEIEDFQSTKNEENLRLRTENAVMSQRVHLLEEQLAQCELRWREKIDDLVLRSKDALKRCEMEKQLELERCKCDNRILEKELSHTKKENLRLDEEVKRMSKQIDNLSVVVNDLKFHCADLEEEKKTIHRKFLEYQEKNQSDVMDNSEIMDQPANENANSEQDFISNQIYFLEEENVELKRELKRLAQQNEDLQAELLHNSAMRGGYLLDDKFDSLADELNKNSSPDLKKALKEQEICNQQLRAYINGILMRVVEIHPEILEIKNREWPLNRVDLSESLP</sequence>
<evidence type="ECO:0000256" key="3">
    <source>
        <dbReference type="ARBA" id="ARBA00004654"/>
    </source>
</evidence>
<dbReference type="WBParaSite" id="SPAL_0000175600.1">
    <property type="protein sequence ID" value="SPAL_0000175600.1"/>
    <property type="gene ID" value="SPAL_0000175600"/>
</dbReference>
<evidence type="ECO:0000313" key="11">
    <source>
        <dbReference type="Proteomes" id="UP000046392"/>
    </source>
</evidence>
<dbReference type="Pfam" id="PF09457">
    <property type="entry name" value="RBD-FIP"/>
    <property type="match status" value="1"/>
</dbReference>
<evidence type="ECO:0000256" key="5">
    <source>
        <dbReference type="ARBA" id="ARBA00022753"/>
    </source>
</evidence>
<evidence type="ECO:0000256" key="2">
    <source>
        <dbReference type="ARBA" id="ARBA00004626"/>
    </source>
</evidence>
<dbReference type="GO" id="GO:0055038">
    <property type="term" value="C:recycling endosome membrane"/>
    <property type="evidence" value="ECO:0007669"/>
    <property type="project" value="UniProtKB-SubCell"/>
</dbReference>
<keyword evidence="7" id="KW-0472">Membrane</keyword>
<evidence type="ECO:0000256" key="8">
    <source>
        <dbReference type="SAM" id="Coils"/>
    </source>
</evidence>
<evidence type="ECO:0000313" key="12">
    <source>
        <dbReference type="WBParaSite" id="SPAL_0000175600.1"/>
    </source>
</evidence>
<dbReference type="Gene3D" id="1.20.5.2440">
    <property type="match status" value="1"/>
</dbReference>
<keyword evidence="4" id="KW-0813">Transport</keyword>
<feature type="signal peptide" evidence="9">
    <location>
        <begin position="1"/>
        <end position="19"/>
    </location>
</feature>
<dbReference type="SUPFAM" id="SSF144270">
    <property type="entry name" value="Eferin C-derminal domain-like"/>
    <property type="match status" value="1"/>
</dbReference>
<dbReference type="GO" id="GO:0032154">
    <property type="term" value="C:cleavage furrow"/>
    <property type="evidence" value="ECO:0007669"/>
    <property type="project" value="UniProtKB-SubCell"/>
</dbReference>
<dbReference type="PANTHER" id="PTHR15726">
    <property type="entry name" value="RAB11-FAMILY INTERACTING PROTEIN"/>
    <property type="match status" value="1"/>
</dbReference>
<dbReference type="InterPro" id="IPR051977">
    <property type="entry name" value="Rab11-interacting_regulator"/>
</dbReference>
<protein>
    <submittedName>
        <fullName evidence="12">FIP-RBD domain-containing protein</fullName>
    </submittedName>
</protein>
<keyword evidence="9" id="KW-0732">Signal</keyword>
<proteinExistence type="predicted"/>
<dbReference type="GO" id="GO:0030496">
    <property type="term" value="C:midbody"/>
    <property type="evidence" value="ECO:0007669"/>
    <property type="project" value="UniProtKB-SubCell"/>
</dbReference>
<dbReference type="GO" id="GO:0032465">
    <property type="term" value="P:regulation of cytokinesis"/>
    <property type="evidence" value="ECO:0007669"/>
    <property type="project" value="TreeGrafter"/>
</dbReference>
<dbReference type="STRING" id="174720.A0A0N5B6S0"/>
<dbReference type="Proteomes" id="UP000046392">
    <property type="component" value="Unplaced"/>
</dbReference>
<feature type="domain" description="FIP-RBD" evidence="10">
    <location>
        <begin position="297"/>
        <end position="359"/>
    </location>
</feature>